<comment type="caution">
    <text evidence="2">The sequence shown here is derived from an EMBL/GenBank/DDBJ whole genome shotgun (WGS) entry which is preliminary data.</text>
</comment>
<evidence type="ECO:0000256" key="1">
    <source>
        <dbReference type="SAM" id="MobiDB-lite"/>
    </source>
</evidence>
<sequence>MKGKVTKTNERKQKHKSNFRVFPNMEKQMKKRNKPDVKPSMKLMVYTEIIESTSIVIPI</sequence>
<accession>A0A2T3J2D9</accession>
<dbReference type="Proteomes" id="UP000241222">
    <property type="component" value="Unassembled WGS sequence"/>
</dbReference>
<proteinExistence type="predicted"/>
<reference evidence="2 3" key="1">
    <citation type="submission" date="2018-03" db="EMBL/GenBank/DDBJ databases">
        <title>Whole genome sequencing of Histamine producing bacteria.</title>
        <authorList>
            <person name="Butler K."/>
        </authorList>
    </citation>
    <scope>NUCLEOTIDE SEQUENCE [LARGE SCALE GENOMIC DNA]</scope>
    <source>
        <strain evidence="2 3">JCM 13586</strain>
    </source>
</reference>
<feature type="region of interest" description="Disordered" evidence="1">
    <location>
        <begin position="1"/>
        <end position="36"/>
    </location>
</feature>
<dbReference type="EMBL" id="PYMH01000001">
    <property type="protein sequence ID" value="PSU35450.1"/>
    <property type="molecule type" value="Genomic_DNA"/>
</dbReference>
<organism evidence="2 3">
    <name type="scientific">Photobacterium lutimaris</name>
    <dbReference type="NCBI Taxonomy" id="388278"/>
    <lineage>
        <taxon>Bacteria</taxon>
        <taxon>Pseudomonadati</taxon>
        <taxon>Pseudomonadota</taxon>
        <taxon>Gammaproteobacteria</taxon>
        <taxon>Vibrionales</taxon>
        <taxon>Vibrionaceae</taxon>
        <taxon>Photobacterium</taxon>
    </lineage>
</organism>
<gene>
    <name evidence="2" type="ORF">C9I99_00015</name>
</gene>
<evidence type="ECO:0000313" key="2">
    <source>
        <dbReference type="EMBL" id="PSU35450.1"/>
    </source>
</evidence>
<protein>
    <submittedName>
        <fullName evidence="2">Uncharacterized protein</fullName>
    </submittedName>
</protein>
<name>A0A2T3J2D9_9GAMM</name>
<evidence type="ECO:0000313" key="3">
    <source>
        <dbReference type="Proteomes" id="UP000241222"/>
    </source>
</evidence>
<dbReference type="AlphaFoldDB" id="A0A2T3J2D9"/>
<keyword evidence="3" id="KW-1185">Reference proteome</keyword>